<dbReference type="InterPro" id="IPR001128">
    <property type="entry name" value="Cyt_P450"/>
</dbReference>
<keyword evidence="2" id="KW-1185">Reference proteome</keyword>
<dbReference type="GO" id="GO:0005506">
    <property type="term" value="F:iron ion binding"/>
    <property type="evidence" value="ECO:0007669"/>
    <property type="project" value="InterPro"/>
</dbReference>
<dbReference type="Proteomes" id="UP001265746">
    <property type="component" value="Unassembled WGS sequence"/>
</dbReference>
<dbReference type="Pfam" id="PF00067">
    <property type="entry name" value="p450"/>
    <property type="match status" value="1"/>
</dbReference>
<dbReference type="EMBL" id="JAUJFL010000009">
    <property type="protein sequence ID" value="KAK2597729.1"/>
    <property type="molecule type" value="Genomic_DNA"/>
</dbReference>
<dbReference type="Gene3D" id="1.10.630.10">
    <property type="entry name" value="Cytochrome P450"/>
    <property type="match status" value="1"/>
</dbReference>
<evidence type="ECO:0000313" key="1">
    <source>
        <dbReference type="EMBL" id="KAK2597729.1"/>
    </source>
</evidence>
<protein>
    <submittedName>
        <fullName evidence="1">Uncharacterized protein</fullName>
    </submittedName>
</protein>
<accession>A0AAD9S488</accession>
<dbReference type="GO" id="GO:0016705">
    <property type="term" value="F:oxidoreductase activity, acting on paired donors, with incorporation or reduction of molecular oxygen"/>
    <property type="evidence" value="ECO:0007669"/>
    <property type="project" value="InterPro"/>
</dbReference>
<dbReference type="AlphaFoldDB" id="A0AAD9S488"/>
<dbReference type="GO" id="GO:0020037">
    <property type="term" value="F:heme binding"/>
    <property type="evidence" value="ECO:0007669"/>
    <property type="project" value="InterPro"/>
</dbReference>
<proteinExistence type="predicted"/>
<gene>
    <name evidence="1" type="ORF">N8I77_012494</name>
</gene>
<dbReference type="SUPFAM" id="SSF48264">
    <property type="entry name" value="Cytochrome P450"/>
    <property type="match status" value="1"/>
</dbReference>
<comment type="caution">
    <text evidence="1">The sequence shown here is derived from an EMBL/GenBank/DDBJ whole genome shotgun (WGS) entry which is preliminary data.</text>
</comment>
<reference evidence="1" key="1">
    <citation type="submission" date="2023-06" db="EMBL/GenBank/DDBJ databases">
        <authorList>
            <person name="Noh H."/>
        </authorList>
    </citation>
    <scope>NUCLEOTIDE SEQUENCE</scope>
    <source>
        <strain evidence="1">DUCC20226</strain>
    </source>
</reference>
<sequence>MRQASAAFALGDTACVGESMADQEISLLVTKTIWYFDFQRPPGKAGELGDGRSGRTNGRHRVDEYQLDVKM</sequence>
<name>A0AAD9S488_PHOAM</name>
<dbReference type="GO" id="GO:0004497">
    <property type="term" value="F:monooxygenase activity"/>
    <property type="evidence" value="ECO:0007669"/>
    <property type="project" value="InterPro"/>
</dbReference>
<organism evidence="1 2">
    <name type="scientific">Phomopsis amygdali</name>
    <name type="common">Fusicoccum amygdali</name>
    <dbReference type="NCBI Taxonomy" id="1214568"/>
    <lineage>
        <taxon>Eukaryota</taxon>
        <taxon>Fungi</taxon>
        <taxon>Dikarya</taxon>
        <taxon>Ascomycota</taxon>
        <taxon>Pezizomycotina</taxon>
        <taxon>Sordariomycetes</taxon>
        <taxon>Sordariomycetidae</taxon>
        <taxon>Diaporthales</taxon>
        <taxon>Diaporthaceae</taxon>
        <taxon>Diaporthe</taxon>
    </lineage>
</organism>
<evidence type="ECO:0000313" key="2">
    <source>
        <dbReference type="Proteomes" id="UP001265746"/>
    </source>
</evidence>
<dbReference type="InterPro" id="IPR036396">
    <property type="entry name" value="Cyt_P450_sf"/>
</dbReference>